<organism evidence="1 2">
    <name type="scientific">Entomophthora muscae</name>
    <dbReference type="NCBI Taxonomy" id="34485"/>
    <lineage>
        <taxon>Eukaryota</taxon>
        <taxon>Fungi</taxon>
        <taxon>Fungi incertae sedis</taxon>
        <taxon>Zoopagomycota</taxon>
        <taxon>Entomophthoromycotina</taxon>
        <taxon>Entomophthoromycetes</taxon>
        <taxon>Entomophthorales</taxon>
        <taxon>Entomophthoraceae</taxon>
        <taxon>Entomophthora</taxon>
    </lineage>
</organism>
<accession>A0ACC2SF76</accession>
<evidence type="ECO:0000313" key="2">
    <source>
        <dbReference type="Proteomes" id="UP001165960"/>
    </source>
</evidence>
<sequence length="88" mass="9589">MFHYLRTASVASFKLQASRTLFTRPAIFKASAAEPKEETVNWDLAYLNNPTHKVVGDVIDEHLASEAAAAAKYTRVVSSGGAQVHITN</sequence>
<protein>
    <submittedName>
        <fullName evidence="1">Uncharacterized protein</fullName>
    </submittedName>
</protein>
<comment type="caution">
    <text evidence="1">The sequence shown here is derived from an EMBL/GenBank/DDBJ whole genome shotgun (WGS) entry which is preliminary data.</text>
</comment>
<dbReference type="Proteomes" id="UP001165960">
    <property type="component" value="Unassembled WGS sequence"/>
</dbReference>
<evidence type="ECO:0000313" key="1">
    <source>
        <dbReference type="EMBL" id="KAJ9060950.1"/>
    </source>
</evidence>
<gene>
    <name evidence="1" type="ORF">DSO57_1025496</name>
</gene>
<reference evidence="1" key="1">
    <citation type="submission" date="2022-04" db="EMBL/GenBank/DDBJ databases">
        <title>Genome of the entomopathogenic fungus Entomophthora muscae.</title>
        <authorList>
            <person name="Elya C."/>
            <person name="Lovett B.R."/>
            <person name="Lee E."/>
            <person name="Macias A.M."/>
            <person name="Hajek A.E."/>
            <person name="De Bivort B.L."/>
            <person name="Kasson M.T."/>
            <person name="De Fine Licht H.H."/>
            <person name="Stajich J.E."/>
        </authorList>
    </citation>
    <scope>NUCLEOTIDE SEQUENCE</scope>
    <source>
        <strain evidence="1">Berkeley</strain>
    </source>
</reference>
<proteinExistence type="predicted"/>
<dbReference type="EMBL" id="QTSX02005114">
    <property type="protein sequence ID" value="KAJ9060950.1"/>
    <property type="molecule type" value="Genomic_DNA"/>
</dbReference>
<name>A0ACC2SF76_9FUNG</name>
<keyword evidence="2" id="KW-1185">Reference proteome</keyword>